<dbReference type="PRINTS" id="PR00719">
    <property type="entry name" value="LMWPTPASE"/>
</dbReference>
<keyword evidence="2 6" id="KW-0378">Hydrolase</keyword>
<organism evidence="6 7">
    <name type="scientific">Corynebacterium comes</name>
    <dbReference type="NCBI Taxonomy" id="2675218"/>
    <lineage>
        <taxon>Bacteria</taxon>
        <taxon>Bacillati</taxon>
        <taxon>Actinomycetota</taxon>
        <taxon>Actinomycetes</taxon>
        <taxon>Mycobacteriales</taxon>
        <taxon>Corynebacteriaceae</taxon>
        <taxon>Corynebacterium</taxon>
    </lineage>
</organism>
<gene>
    <name evidence="6" type="primary">ptp</name>
    <name evidence="6" type="ORF">CETAM_09515</name>
</gene>
<proteinExistence type="inferred from homology"/>
<keyword evidence="3" id="KW-0904">Protein phosphatase</keyword>
<dbReference type="Proteomes" id="UP000425178">
    <property type="component" value="Chromosome"/>
</dbReference>
<feature type="domain" description="Phosphotyrosine protein phosphatase I" evidence="5">
    <location>
        <begin position="5"/>
        <end position="193"/>
    </location>
</feature>
<dbReference type="PANTHER" id="PTHR11717">
    <property type="entry name" value="LOW MOLECULAR WEIGHT PROTEIN TYROSINE PHOSPHATASE"/>
    <property type="match status" value="1"/>
</dbReference>
<evidence type="ECO:0000313" key="6">
    <source>
        <dbReference type="EMBL" id="QGU05152.1"/>
    </source>
</evidence>
<accession>A0A6B8VII2</accession>
<dbReference type="InterPro" id="IPR050438">
    <property type="entry name" value="LMW_PTPase"/>
</dbReference>
<dbReference type="InterPro" id="IPR036196">
    <property type="entry name" value="Ptyr_pPase_sf"/>
</dbReference>
<dbReference type="Pfam" id="PF01451">
    <property type="entry name" value="LMWPc"/>
    <property type="match status" value="1"/>
</dbReference>
<keyword evidence="7" id="KW-1185">Reference proteome</keyword>
<feature type="active site" evidence="4">
    <location>
        <position position="17"/>
    </location>
</feature>
<protein>
    <submittedName>
        <fullName evidence="6">Low molecular weight protein-tyrosine-phosphatase ptp</fullName>
        <ecNumber evidence="6">3.1.3.48</ecNumber>
    </submittedName>
</protein>
<dbReference type="RefSeq" id="WP_156228632.1">
    <property type="nucleotide sequence ID" value="NZ_CP046453.1"/>
</dbReference>
<evidence type="ECO:0000313" key="7">
    <source>
        <dbReference type="Proteomes" id="UP000425178"/>
    </source>
</evidence>
<dbReference type="EMBL" id="CP046453">
    <property type="protein sequence ID" value="QGU05152.1"/>
    <property type="molecule type" value="Genomic_DNA"/>
</dbReference>
<evidence type="ECO:0000256" key="3">
    <source>
        <dbReference type="ARBA" id="ARBA00022912"/>
    </source>
</evidence>
<dbReference type="AlphaFoldDB" id="A0A6B8VII2"/>
<dbReference type="SUPFAM" id="SSF52788">
    <property type="entry name" value="Phosphotyrosine protein phosphatases I"/>
    <property type="match status" value="1"/>
</dbReference>
<evidence type="ECO:0000256" key="4">
    <source>
        <dbReference type="PIRSR" id="PIRSR617867-1"/>
    </source>
</evidence>
<dbReference type="InterPro" id="IPR023485">
    <property type="entry name" value="Ptyr_pPase"/>
</dbReference>
<dbReference type="EC" id="3.1.3.48" evidence="6"/>
<dbReference type="GO" id="GO:0004725">
    <property type="term" value="F:protein tyrosine phosphatase activity"/>
    <property type="evidence" value="ECO:0007669"/>
    <property type="project" value="UniProtKB-EC"/>
</dbReference>
<feature type="active site" description="Nucleophile" evidence="4">
    <location>
        <position position="11"/>
    </location>
</feature>
<name>A0A6B8VII2_9CORY</name>
<sequence>MRNSFSILTVCTGNICRSPLAEQLLVTQLRNIPEITISSAGTRALVGEPMFATTQEIAHSYGAETTEAHRARQVNETLLESSDLILAMTRDHRRAVVELSPRVTRRVFTVREFARLAEVTTDDVLASEIARTGESPVDRLRAAVKAVTLSRNILPLLADRAEEDVIDPYQREKKVHEASAQQLTPAVDAVVSLLRRSVEGAL</sequence>
<comment type="similarity">
    <text evidence="1">Belongs to the low molecular weight phosphotyrosine protein phosphatase family.</text>
</comment>
<dbReference type="SMART" id="SM00226">
    <property type="entry name" value="LMWPc"/>
    <property type="match status" value="1"/>
</dbReference>
<dbReference type="InterPro" id="IPR017867">
    <property type="entry name" value="Tyr_phospatase_low_mol_wt"/>
</dbReference>
<evidence type="ECO:0000256" key="2">
    <source>
        <dbReference type="ARBA" id="ARBA00022801"/>
    </source>
</evidence>
<dbReference type="Gene3D" id="3.40.50.2300">
    <property type="match status" value="1"/>
</dbReference>
<evidence type="ECO:0000259" key="5">
    <source>
        <dbReference type="SMART" id="SM00226"/>
    </source>
</evidence>
<dbReference type="PANTHER" id="PTHR11717:SF31">
    <property type="entry name" value="LOW MOLECULAR WEIGHT PROTEIN-TYROSINE-PHOSPHATASE ETP-RELATED"/>
    <property type="match status" value="1"/>
</dbReference>
<reference evidence="6 7" key="1">
    <citation type="journal article" date="2021" name="Int. J. Syst. Evol. Microbiol.">
        <title>Classification of three corynebacterial strains isolated from a small paddock in North Rhine-Westphalia: proposal of &lt;i&gt;Corynebacterium kalinowskii&lt;/i&gt; sp. nov., &lt;i&gt;Corynebacterium comes&lt;/i&gt; sp. nov. and &lt;i&gt;Corynebacterium occultum&lt;/i&gt; sp. nov.</title>
        <authorList>
            <person name="Schaffert L."/>
            <person name="Ruwe M."/>
            <person name="Milse J."/>
            <person name="Hanuschka K."/>
            <person name="Ortseifen V."/>
            <person name="Droste J."/>
            <person name="Brandt D."/>
            <person name="Schl L."/>
            <person name="Kutter Y."/>
            <person name="Vinke S."/>
            <person name="Vieh P."/>
            <person name="Jacob L."/>
            <person name="L N.C."/>
            <person name="Schulte-Berndt E."/>
            <person name="Hain C."/>
            <person name="Linder M."/>
            <person name="Schmidt P."/>
            <person name="Wollenschl L."/>
            <person name="Luttermann T."/>
            <person name="Thieme E."/>
            <person name="Hassa J."/>
            <person name="Haak M."/>
            <person name="Wittchen M."/>
            <person name="Mentz A."/>
            <person name="Persicke M."/>
            <person name="Busche T."/>
            <person name="R C."/>
        </authorList>
    </citation>
    <scope>NUCLEOTIDE SEQUENCE [LARGE SCALE GENOMIC DNA]</scope>
    <source>
        <strain evidence="6 7">2019</strain>
    </source>
</reference>
<dbReference type="KEGG" id="ccoe:CETAM_09515"/>
<evidence type="ECO:0000256" key="1">
    <source>
        <dbReference type="ARBA" id="ARBA00011063"/>
    </source>
</evidence>